<dbReference type="PROSITE" id="PS51257">
    <property type="entry name" value="PROKAR_LIPOPROTEIN"/>
    <property type="match status" value="1"/>
</dbReference>
<keyword evidence="1" id="KW-0732">Signal</keyword>
<feature type="chain" id="PRO_5047092520" description="Lipoprotein" evidence="1">
    <location>
        <begin position="24"/>
        <end position="106"/>
    </location>
</feature>
<comment type="caution">
    <text evidence="2">The sequence shown here is derived from an EMBL/GenBank/DDBJ whole genome shotgun (WGS) entry which is preliminary data.</text>
</comment>
<feature type="signal peptide" evidence="1">
    <location>
        <begin position="1"/>
        <end position="23"/>
    </location>
</feature>
<protein>
    <recommendedName>
        <fullName evidence="4">Lipoprotein</fullName>
    </recommendedName>
</protein>
<evidence type="ECO:0000313" key="2">
    <source>
        <dbReference type="EMBL" id="MBF9149888.1"/>
    </source>
</evidence>
<name>A0ABS0HCA3_9SPHN</name>
<accession>A0ABS0HCA3</accession>
<dbReference type="RefSeq" id="WP_196274273.1">
    <property type="nucleotide sequence ID" value="NZ_JADQDC010000002.1"/>
</dbReference>
<dbReference type="Proteomes" id="UP000600799">
    <property type="component" value="Unassembled WGS sequence"/>
</dbReference>
<evidence type="ECO:0008006" key="4">
    <source>
        <dbReference type="Google" id="ProtNLM"/>
    </source>
</evidence>
<evidence type="ECO:0000256" key="1">
    <source>
        <dbReference type="SAM" id="SignalP"/>
    </source>
</evidence>
<proteinExistence type="predicted"/>
<organism evidence="2 3">
    <name type="scientific">Novosphingobium jiangmenense</name>
    <dbReference type="NCBI Taxonomy" id="2791981"/>
    <lineage>
        <taxon>Bacteria</taxon>
        <taxon>Pseudomonadati</taxon>
        <taxon>Pseudomonadota</taxon>
        <taxon>Alphaproteobacteria</taxon>
        <taxon>Sphingomonadales</taxon>
        <taxon>Sphingomonadaceae</taxon>
        <taxon>Novosphingobium</taxon>
    </lineage>
</organism>
<gene>
    <name evidence="2" type="ORF">I2488_02605</name>
</gene>
<evidence type="ECO:0000313" key="3">
    <source>
        <dbReference type="Proteomes" id="UP000600799"/>
    </source>
</evidence>
<sequence>MRKGAAVIAIALTVAACAPSKLAYGKVRSALVDAGLSDSNASCMATRMTDRLSIGQLKRLQALQGPKRGLADYVATVKRLGDAELLGVTTSAAALCASGLAPEKKR</sequence>
<reference evidence="2 3" key="1">
    <citation type="submission" date="2020-11" db="EMBL/GenBank/DDBJ databases">
        <title>The genome sequence of Novosphingobium sp. 1Y9A.</title>
        <authorList>
            <person name="Liu Y."/>
        </authorList>
    </citation>
    <scope>NUCLEOTIDE SEQUENCE [LARGE SCALE GENOMIC DNA]</scope>
    <source>
        <strain evidence="2 3">1Y9A</strain>
    </source>
</reference>
<dbReference type="EMBL" id="JADQDC010000002">
    <property type="protein sequence ID" value="MBF9149888.1"/>
    <property type="molecule type" value="Genomic_DNA"/>
</dbReference>
<keyword evidence="3" id="KW-1185">Reference proteome</keyword>